<dbReference type="AlphaFoldDB" id="A0A1I4UJC4"/>
<dbReference type="SFLD" id="SFLDS00003">
    <property type="entry name" value="Haloacid_Dehalogenase"/>
    <property type="match status" value="1"/>
</dbReference>
<dbReference type="STRING" id="487685.SAMN04488696_2740"/>
<dbReference type="GO" id="GO:0016791">
    <property type="term" value="F:phosphatase activity"/>
    <property type="evidence" value="ECO:0007669"/>
    <property type="project" value="TreeGrafter"/>
</dbReference>
<evidence type="ECO:0000256" key="5">
    <source>
        <dbReference type="ARBA" id="ARBA00022842"/>
    </source>
</evidence>
<dbReference type="InterPro" id="IPR051400">
    <property type="entry name" value="HAD-like_hydrolase"/>
</dbReference>
<dbReference type="GO" id="GO:0044281">
    <property type="term" value="P:small molecule metabolic process"/>
    <property type="evidence" value="ECO:0007669"/>
    <property type="project" value="UniProtKB-ARBA"/>
</dbReference>
<organism evidence="6 7">
    <name type="scientific">Methanolobus profundi</name>
    <dbReference type="NCBI Taxonomy" id="487685"/>
    <lineage>
        <taxon>Archaea</taxon>
        <taxon>Methanobacteriati</taxon>
        <taxon>Methanobacteriota</taxon>
        <taxon>Stenosarchaea group</taxon>
        <taxon>Methanomicrobia</taxon>
        <taxon>Methanosarcinales</taxon>
        <taxon>Methanosarcinaceae</taxon>
        <taxon>Methanolobus</taxon>
    </lineage>
</organism>
<dbReference type="PANTHER" id="PTHR46470:SF2">
    <property type="entry name" value="GLYCERALDEHYDE 3-PHOSPHATE PHOSPHATASE"/>
    <property type="match status" value="1"/>
</dbReference>
<dbReference type="InterPro" id="IPR041492">
    <property type="entry name" value="HAD_2"/>
</dbReference>
<dbReference type="Gene3D" id="1.10.150.520">
    <property type="match status" value="1"/>
</dbReference>
<dbReference type="InterPro" id="IPR023214">
    <property type="entry name" value="HAD_sf"/>
</dbReference>
<keyword evidence="4 6" id="KW-0378">Hydrolase</keyword>
<dbReference type="Proteomes" id="UP000198535">
    <property type="component" value="Unassembled WGS sequence"/>
</dbReference>
<dbReference type="GO" id="GO:0046872">
    <property type="term" value="F:metal ion binding"/>
    <property type="evidence" value="ECO:0007669"/>
    <property type="project" value="UniProtKB-KW"/>
</dbReference>
<dbReference type="OrthoDB" id="27736at2157"/>
<evidence type="ECO:0000256" key="2">
    <source>
        <dbReference type="ARBA" id="ARBA00007958"/>
    </source>
</evidence>
<evidence type="ECO:0000256" key="4">
    <source>
        <dbReference type="ARBA" id="ARBA00022801"/>
    </source>
</evidence>
<accession>A0A1I4UJC4</accession>
<keyword evidence="5" id="KW-0460">Magnesium</keyword>
<protein>
    <submittedName>
        <fullName evidence="6">Putative hydrolase of the HAD superfamily</fullName>
    </submittedName>
</protein>
<dbReference type="Pfam" id="PF13419">
    <property type="entry name" value="HAD_2"/>
    <property type="match status" value="1"/>
</dbReference>
<evidence type="ECO:0000313" key="6">
    <source>
        <dbReference type="EMBL" id="SFM88995.1"/>
    </source>
</evidence>
<dbReference type="PANTHER" id="PTHR46470">
    <property type="entry name" value="N-ACYLNEURAMINATE-9-PHOSPHATASE"/>
    <property type="match status" value="1"/>
</dbReference>
<evidence type="ECO:0000313" key="7">
    <source>
        <dbReference type="Proteomes" id="UP000198535"/>
    </source>
</evidence>
<sequence length="209" mass="24741">MIKVIIFDLDNTLYNEKEYVISGFKAVALFLAREKSLDYCTVYSSLLESFVINERGKNFNYLCNKLNIDKSIIRRLVDVYREHYPEISLKEDIEMFLLELSRKYKLCLLTNGWLLPQKMKVESLRLDRYFDTIYYSQQDGLDLAKPHPKYFMKILQFYKIEASEALMIGDDPVADIQGAKDLNIPYFQISNELDDNEKQKIMQFLHNNI</sequence>
<keyword evidence="7" id="KW-1185">Reference proteome</keyword>
<gene>
    <name evidence="6" type="ORF">SAMN04488696_2740</name>
</gene>
<dbReference type="InterPro" id="IPR006439">
    <property type="entry name" value="HAD-SF_hydro_IA"/>
</dbReference>
<proteinExistence type="inferred from homology"/>
<dbReference type="SUPFAM" id="SSF56784">
    <property type="entry name" value="HAD-like"/>
    <property type="match status" value="1"/>
</dbReference>
<dbReference type="RefSeq" id="WP_177188082.1">
    <property type="nucleotide sequence ID" value="NZ_FOUJ01000007.1"/>
</dbReference>
<dbReference type="SFLD" id="SFLDG01129">
    <property type="entry name" value="C1.5:_HAD__Beta-PGM__Phosphata"/>
    <property type="match status" value="1"/>
</dbReference>
<comment type="cofactor">
    <cofactor evidence="1">
        <name>Mg(2+)</name>
        <dbReference type="ChEBI" id="CHEBI:18420"/>
    </cofactor>
</comment>
<dbReference type="Gene3D" id="3.40.50.1000">
    <property type="entry name" value="HAD superfamily/HAD-like"/>
    <property type="match status" value="1"/>
</dbReference>
<dbReference type="NCBIfam" id="TIGR01549">
    <property type="entry name" value="HAD-SF-IA-v1"/>
    <property type="match status" value="1"/>
</dbReference>
<evidence type="ECO:0000256" key="1">
    <source>
        <dbReference type="ARBA" id="ARBA00001946"/>
    </source>
</evidence>
<dbReference type="InterPro" id="IPR036412">
    <property type="entry name" value="HAD-like_sf"/>
</dbReference>
<name>A0A1I4UJC4_9EURY</name>
<comment type="similarity">
    <text evidence="2">Belongs to the HAD-like hydrolase superfamily.</text>
</comment>
<evidence type="ECO:0000256" key="3">
    <source>
        <dbReference type="ARBA" id="ARBA00022723"/>
    </source>
</evidence>
<reference evidence="7" key="1">
    <citation type="submission" date="2016-10" db="EMBL/GenBank/DDBJ databases">
        <authorList>
            <person name="Varghese N."/>
            <person name="Submissions S."/>
        </authorList>
    </citation>
    <scope>NUCLEOTIDE SEQUENCE [LARGE SCALE GENOMIC DNA]</scope>
    <source>
        <strain evidence="7">Mob M</strain>
    </source>
</reference>
<keyword evidence="3" id="KW-0479">Metal-binding</keyword>
<dbReference type="EMBL" id="FOUJ01000007">
    <property type="protein sequence ID" value="SFM88995.1"/>
    <property type="molecule type" value="Genomic_DNA"/>
</dbReference>